<evidence type="ECO:0000313" key="3">
    <source>
        <dbReference type="Proteomes" id="UP001596407"/>
    </source>
</evidence>
<organism evidence="2 3">
    <name type="scientific">Halorussus caseinilyticus</name>
    <dbReference type="NCBI Taxonomy" id="3034025"/>
    <lineage>
        <taxon>Archaea</taxon>
        <taxon>Methanobacteriati</taxon>
        <taxon>Methanobacteriota</taxon>
        <taxon>Stenosarchaea group</taxon>
        <taxon>Halobacteria</taxon>
        <taxon>Halobacteriales</taxon>
        <taxon>Haladaptataceae</taxon>
        <taxon>Halorussus</taxon>
    </lineage>
</organism>
<comment type="caution">
    <text evidence="2">The sequence shown here is derived from an EMBL/GenBank/DDBJ whole genome shotgun (WGS) entry which is preliminary data.</text>
</comment>
<feature type="compositionally biased region" description="Acidic residues" evidence="1">
    <location>
        <begin position="55"/>
        <end position="65"/>
    </location>
</feature>
<feature type="region of interest" description="Disordered" evidence="1">
    <location>
        <begin position="440"/>
        <end position="460"/>
    </location>
</feature>
<feature type="compositionally biased region" description="Low complexity" evidence="1">
    <location>
        <begin position="39"/>
        <end position="54"/>
    </location>
</feature>
<proteinExistence type="predicted"/>
<feature type="region of interest" description="Disordered" evidence="1">
    <location>
        <begin position="26"/>
        <end position="68"/>
    </location>
</feature>
<dbReference type="AlphaFoldDB" id="A0ABD5WNG5"/>
<dbReference type="RefSeq" id="WP_276279339.1">
    <property type="nucleotide sequence ID" value="NZ_CP119809.1"/>
</dbReference>
<sequence length="460" mass="50328">MSRGTKRGTRVALALAVLLALASATPAVGTATIDDRPATQTTTEQQTTEQQTTEADGDQSDDESSDQSVAIETEGFDPDYDPATVLNRVEKLRGRSALQGITLHEYDDEAGEPYDVRDEFAAIRPAGAETLQLYSNASTERRQPLGYTVERQAAVHIYLLNDSDLEDYGVSQEVVLAHEFVHALQFQHELLTPSRTQFRSQFPRWTTDSRLVTTAMVEGDAMWVTEQYVRRYGDGDYSVTEYNRTLARAAWPHSVAGTPYYYGYEFYEAAGSSPAERSAAIEGPPNSTAELLHPTEPRANVPVPDAPEIPDSEKLTRYHTDTVGELVIRHSLRMNGLSFQRAADAADGWAADRMYYYAAAGAAGPATHWVTAWEDEREAREFAAAWRSMLDARGARSAGDTVFVPASDHASGIHYVVSREGATVRITAAEMADTAERLAAVTDSAASSEDDAAEPNESDP</sequence>
<feature type="compositionally biased region" description="Acidic residues" evidence="1">
    <location>
        <begin position="448"/>
        <end position="460"/>
    </location>
</feature>
<gene>
    <name evidence="2" type="ORF">ACFQJ6_04975</name>
</gene>
<keyword evidence="3" id="KW-1185">Reference proteome</keyword>
<accession>A0ABD5WNG5</accession>
<dbReference type="EMBL" id="JBHSZH010000005">
    <property type="protein sequence ID" value="MFC7079589.1"/>
    <property type="molecule type" value="Genomic_DNA"/>
</dbReference>
<evidence type="ECO:0000313" key="2">
    <source>
        <dbReference type="EMBL" id="MFC7079589.1"/>
    </source>
</evidence>
<dbReference type="Proteomes" id="UP001596407">
    <property type="component" value="Unassembled WGS sequence"/>
</dbReference>
<name>A0ABD5WNG5_9EURY</name>
<reference evidence="2 3" key="1">
    <citation type="journal article" date="2019" name="Int. J. Syst. Evol. Microbiol.">
        <title>The Global Catalogue of Microorganisms (GCM) 10K type strain sequencing project: providing services to taxonomists for standard genome sequencing and annotation.</title>
        <authorList>
            <consortium name="The Broad Institute Genomics Platform"/>
            <consortium name="The Broad Institute Genome Sequencing Center for Infectious Disease"/>
            <person name="Wu L."/>
            <person name="Ma J."/>
        </authorList>
    </citation>
    <scope>NUCLEOTIDE SEQUENCE [LARGE SCALE GENOMIC DNA]</scope>
    <source>
        <strain evidence="2 3">DT72</strain>
    </source>
</reference>
<evidence type="ECO:0000256" key="1">
    <source>
        <dbReference type="SAM" id="MobiDB-lite"/>
    </source>
</evidence>
<protein>
    <submittedName>
        <fullName evidence="2">Uncharacterized protein</fullName>
    </submittedName>
</protein>
<dbReference type="GeneID" id="79303903"/>